<protein>
    <submittedName>
        <fullName evidence="1">Ribosomal protein L23</fullName>
    </submittedName>
</protein>
<dbReference type="EMBL" id="EU922287">
    <property type="protein sequence ID" value="ACH47395.1"/>
    <property type="molecule type" value="Genomic_DNA"/>
</dbReference>
<reference evidence="1" key="1">
    <citation type="journal article" date="2008" name="Proc. Natl. Acad. Sci. U.S.A.">
        <title>Genome-wide analyses of Geraniaceae plastid DNA reveal unprecedented patterns of increased nucleotide substitutions.</title>
        <authorList>
            <person name="Guisinger M.M."/>
            <person name="Kuehl J.V."/>
            <person name="Boore J.L."/>
            <person name="Jansen R.K."/>
        </authorList>
    </citation>
    <scope>NUCLEOTIDE SEQUENCE</scope>
</reference>
<proteinExistence type="predicted"/>
<dbReference type="GO" id="GO:0005840">
    <property type="term" value="C:ribosome"/>
    <property type="evidence" value="ECO:0007669"/>
    <property type="project" value="UniProtKB-KW"/>
</dbReference>
<keyword evidence="1" id="KW-0689">Ribosomal protein</keyword>
<keyword evidence="1" id="KW-0934">Plastid</keyword>
<organism evidence="1">
    <name type="scientific">Geranium macrorrhizum</name>
    <dbReference type="NCBI Taxonomy" id="28963"/>
    <lineage>
        <taxon>Eukaryota</taxon>
        <taxon>Viridiplantae</taxon>
        <taxon>Streptophyta</taxon>
        <taxon>Embryophyta</taxon>
        <taxon>Tracheophyta</taxon>
        <taxon>Spermatophyta</taxon>
        <taxon>Magnoliopsida</taxon>
        <taxon>eudicotyledons</taxon>
        <taxon>Gunneridae</taxon>
        <taxon>Pentapetalae</taxon>
        <taxon>rosids</taxon>
        <taxon>malvids</taxon>
        <taxon>Geraniales</taxon>
        <taxon>Geraniaceae</taxon>
        <taxon>Geranium</taxon>
    </lineage>
</organism>
<sequence length="33" mass="3550">MEGIQYAVFTEKSCPLLGKNNSTSNVESGSTRT</sequence>
<name>B7T3E6_9ROSI</name>
<dbReference type="AlphaFoldDB" id="B7T3E6"/>
<accession>B7T3E6</accession>
<geneLocation type="chloroplast" evidence="1"/>
<keyword evidence="1" id="KW-0150">Chloroplast</keyword>
<evidence type="ECO:0000313" key="1">
    <source>
        <dbReference type="EMBL" id="ACH47395.1"/>
    </source>
</evidence>
<keyword evidence="1" id="KW-0687">Ribonucleoprotein</keyword>
<gene>
    <name evidence="1" type="primary">rpl23</name>
</gene>